<dbReference type="AlphaFoldDB" id="A0AAN5C7N0"/>
<comment type="caution">
    <text evidence="1">The sequence shown here is derived from an EMBL/GenBank/DDBJ whole genome shotgun (WGS) entry which is preliminary data.</text>
</comment>
<sequence length="106" mass="12103">ILSTINKIVFTFIRMDLNATCTPTNSRQILSGIVYLRVALIPCALNWEGKDEFFSTFLRKCSMSSSSTLLMEFNMMRTIAEHSGQALVGIHTRPVNCSHYWWTHSN</sequence>
<dbReference type="Proteomes" id="UP001328107">
    <property type="component" value="Unassembled WGS sequence"/>
</dbReference>
<dbReference type="EMBL" id="BTRK01000001">
    <property type="protein sequence ID" value="GMR33800.1"/>
    <property type="molecule type" value="Genomic_DNA"/>
</dbReference>
<gene>
    <name evidence="1" type="ORF">PMAYCL1PPCAC_03995</name>
</gene>
<keyword evidence="2" id="KW-1185">Reference proteome</keyword>
<name>A0AAN5C7N0_9BILA</name>
<evidence type="ECO:0000313" key="1">
    <source>
        <dbReference type="EMBL" id="GMR33800.1"/>
    </source>
</evidence>
<evidence type="ECO:0000313" key="2">
    <source>
        <dbReference type="Proteomes" id="UP001328107"/>
    </source>
</evidence>
<organism evidence="1 2">
    <name type="scientific">Pristionchus mayeri</name>
    <dbReference type="NCBI Taxonomy" id="1317129"/>
    <lineage>
        <taxon>Eukaryota</taxon>
        <taxon>Metazoa</taxon>
        <taxon>Ecdysozoa</taxon>
        <taxon>Nematoda</taxon>
        <taxon>Chromadorea</taxon>
        <taxon>Rhabditida</taxon>
        <taxon>Rhabditina</taxon>
        <taxon>Diplogasteromorpha</taxon>
        <taxon>Diplogasteroidea</taxon>
        <taxon>Neodiplogasteridae</taxon>
        <taxon>Pristionchus</taxon>
    </lineage>
</organism>
<reference evidence="2" key="1">
    <citation type="submission" date="2022-10" db="EMBL/GenBank/DDBJ databases">
        <title>Genome assembly of Pristionchus species.</title>
        <authorList>
            <person name="Yoshida K."/>
            <person name="Sommer R.J."/>
        </authorList>
    </citation>
    <scope>NUCLEOTIDE SEQUENCE [LARGE SCALE GENOMIC DNA]</scope>
    <source>
        <strain evidence="2">RS5460</strain>
    </source>
</reference>
<proteinExistence type="predicted"/>
<feature type="non-terminal residue" evidence="1">
    <location>
        <position position="1"/>
    </location>
</feature>
<protein>
    <submittedName>
        <fullName evidence="1">Uncharacterized protein</fullName>
    </submittedName>
</protein>
<accession>A0AAN5C7N0</accession>